<organism evidence="1 2">
    <name type="scientific">Desulforapulum autotrophicum (strain ATCC 43914 / DSM 3382 / VKM B-1955 / HRM2)</name>
    <name type="common">Desulfobacterium autotrophicum</name>
    <dbReference type="NCBI Taxonomy" id="177437"/>
    <lineage>
        <taxon>Bacteria</taxon>
        <taxon>Pseudomonadati</taxon>
        <taxon>Thermodesulfobacteriota</taxon>
        <taxon>Desulfobacteria</taxon>
        <taxon>Desulfobacterales</taxon>
        <taxon>Desulfobacteraceae</taxon>
        <taxon>Desulforapulum</taxon>
    </lineage>
</organism>
<gene>
    <name evidence="1" type="ordered locus">HRM2_05080</name>
</gene>
<dbReference type="KEGG" id="dat:HRM2_05080"/>
<dbReference type="HOGENOM" id="CLU_917553_0_0_7"/>
<dbReference type="STRING" id="177437.HRM2_05080"/>
<dbReference type="AlphaFoldDB" id="C0QHR4"/>
<accession>C0QHR4</accession>
<dbReference type="RefSeq" id="WP_012662871.1">
    <property type="nucleotide sequence ID" value="NC_012108.1"/>
</dbReference>
<evidence type="ECO:0008006" key="3">
    <source>
        <dbReference type="Google" id="ProtNLM"/>
    </source>
</evidence>
<dbReference type="SUPFAM" id="SSF64182">
    <property type="entry name" value="DHH phosphoesterases"/>
    <property type="match status" value="1"/>
</dbReference>
<dbReference type="OrthoDB" id="105221at2"/>
<protein>
    <recommendedName>
        <fullName evidence="3">Exopolyphosphatase-related protein</fullName>
    </recommendedName>
</protein>
<dbReference type="Proteomes" id="UP000000442">
    <property type="component" value="Chromosome"/>
</dbReference>
<evidence type="ECO:0000313" key="2">
    <source>
        <dbReference type="Proteomes" id="UP000000442"/>
    </source>
</evidence>
<reference evidence="1 2" key="1">
    <citation type="journal article" date="2009" name="Environ. Microbiol.">
        <title>Genome sequence of Desulfobacterium autotrophicum HRM2, a marine sulfate reducer oxidizing organic carbon completely to carbon dioxide.</title>
        <authorList>
            <person name="Strittmatter A.W."/>
            <person name="Liesegang H."/>
            <person name="Rabus R."/>
            <person name="Decker I."/>
            <person name="Amann J."/>
            <person name="Andres S."/>
            <person name="Henne A."/>
            <person name="Fricke W.F."/>
            <person name="Martinez-Arias R."/>
            <person name="Bartels D."/>
            <person name="Goesmann A."/>
            <person name="Krause L."/>
            <person name="Puehler A."/>
            <person name="Klenk H.P."/>
            <person name="Richter M."/>
            <person name="Schuler M."/>
            <person name="Gloeckner F.O."/>
            <person name="Meyerdierks A."/>
            <person name="Gottschalk G."/>
            <person name="Amann R."/>
        </authorList>
    </citation>
    <scope>NUCLEOTIDE SEQUENCE [LARGE SCALE GENOMIC DNA]</scope>
    <source>
        <strain evidence="2">ATCC 43914 / DSM 3382 / HRM2</strain>
    </source>
</reference>
<sequence>MRIVTRPDFDGIVCAVLIHEAEAIDSPTLWIEPSQVQNREAEIRKGDIMANLPYDPRCSVWFDHHFSNVPGEFNEQGKKIEGAFEIAPSAAGVAYKYYKASDRLAKNFDELIHWTDIIDAADLNEDQVLRPEVYPYILLSMAVKNRDQTDPPFWERLVALLRTHTMAEVMSDKEVKLRCNAVVEENLRYVDILKQYTVVHGNTISVADFRSMEKVPSGNRFLTYSLFPETHASVKIRYADHDKNVVLLSIGHSIFNPECRVNVGKLLSNYGGGGHAGAGGCSLAAGDADRVLNEILPILEANQEN</sequence>
<evidence type="ECO:0000313" key="1">
    <source>
        <dbReference type="EMBL" id="ACN13622.1"/>
    </source>
</evidence>
<proteinExistence type="predicted"/>
<dbReference type="InterPro" id="IPR038763">
    <property type="entry name" value="DHH_sf"/>
</dbReference>
<name>C0QHR4_DESAH</name>
<dbReference type="eggNOG" id="COG2404">
    <property type="taxonomic scope" value="Bacteria"/>
</dbReference>
<dbReference type="EMBL" id="CP001087">
    <property type="protein sequence ID" value="ACN13622.1"/>
    <property type="molecule type" value="Genomic_DNA"/>
</dbReference>
<keyword evidence="2" id="KW-1185">Reference proteome</keyword>